<proteinExistence type="predicted"/>
<gene>
    <name evidence="2" type="ORF">IQ251_18595</name>
</gene>
<feature type="transmembrane region" description="Helical" evidence="1">
    <location>
        <begin position="6"/>
        <end position="27"/>
    </location>
</feature>
<accession>A0A929G328</accession>
<keyword evidence="1" id="KW-0472">Membrane</keyword>
<keyword evidence="3" id="KW-1185">Reference proteome</keyword>
<feature type="transmembrane region" description="Helical" evidence="1">
    <location>
        <begin position="120"/>
        <end position="141"/>
    </location>
</feature>
<dbReference type="RefSeq" id="WP_193930159.1">
    <property type="nucleotide sequence ID" value="NZ_JADEYC010000043.1"/>
</dbReference>
<dbReference type="Proteomes" id="UP000598360">
    <property type="component" value="Unassembled WGS sequence"/>
</dbReference>
<dbReference type="AlphaFoldDB" id="A0A929G328"/>
<evidence type="ECO:0000256" key="1">
    <source>
        <dbReference type="SAM" id="Phobius"/>
    </source>
</evidence>
<feature type="transmembrane region" description="Helical" evidence="1">
    <location>
        <begin position="94"/>
        <end position="113"/>
    </location>
</feature>
<reference evidence="2" key="1">
    <citation type="submission" date="2020-10" db="EMBL/GenBank/DDBJ databases">
        <title>Diversity and distribution of actinomycetes associated with coral in the coast of Hainan.</title>
        <authorList>
            <person name="Li F."/>
        </authorList>
    </citation>
    <scope>NUCLEOTIDE SEQUENCE</scope>
    <source>
        <strain evidence="2">HNM0983</strain>
    </source>
</reference>
<evidence type="ECO:0000313" key="2">
    <source>
        <dbReference type="EMBL" id="MBE9376463.1"/>
    </source>
</evidence>
<name>A0A929G328_9PSEU</name>
<protein>
    <submittedName>
        <fullName evidence="2">Uncharacterized protein</fullName>
    </submittedName>
</protein>
<organism evidence="2 3">
    <name type="scientific">Saccharopolyspora montiporae</name>
    <dbReference type="NCBI Taxonomy" id="2781240"/>
    <lineage>
        <taxon>Bacteria</taxon>
        <taxon>Bacillati</taxon>
        <taxon>Actinomycetota</taxon>
        <taxon>Actinomycetes</taxon>
        <taxon>Pseudonocardiales</taxon>
        <taxon>Pseudonocardiaceae</taxon>
        <taxon>Saccharopolyspora</taxon>
    </lineage>
</organism>
<keyword evidence="1" id="KW-0812">Transmembrane</keyword>
<sequence length="146" mass="15708">MSWANYTLIPIAAWSILAMIAFSIVELKAIIKLLRMEHNDGANRSGRSRITKEDPRGSGKDKLWLFPFAAAFLVGHLGGQLAGGTALPLFDASLYLAIFMFGAMGTMILIQAITKKIGSLVYIAPIMGITLAFFGGLNLAAATEIF</sequence>
<evidence type="ECO:0000313" key="3">
    <source>
        <dbReference type="Proteomes" id="UP000598360"/>
    </source>
</evidence>
<feature type="transmembrane region" description="Helical" evidence="1">
    <location>
        <begin position="63"/>
        <end position="82"/>
    </location>
</feature>
<comment type="caution">
    <text evidence="2">The sequence shown here is derived from an EMBL/GenBank/DDBJ whole genome shotgun (WGS) entry which is preliminary data.</text>
</comment>
<dbReference type="EMBL" id="JADEYC010000043">
    <property type="protein sequence ID" value="MBE9376463.1"/>
    <property type="molecule type" value="Genomic_DNA"/>
</dbReference>
<keyword evidence="1" id="KW-1133">Transmembrane helix</keyword>